<evidence type="ECO:0000313" key="9">
    <source>
        <dbReference type="EMBL" id="MCF8589583.1"/>
    </source>
</evidence>
<comment type="catalytic activity">
    <reaction evidence="2">
        <text>a fatty acyl-CoA + H2O = a fatty acid + CoA + H(+)</text>
        <dbReference type="Rhea" id="RHEA:16781"/>
        <dbReference type="ChEBI" id="CHEBI:15377"/>
        <dbReference type="ChEBI" id="CHEBI:15378"/>
        <dbReference type="ChEBI" id="CHEBI:28868"/>
        <dbReference type="ChEBI" id="CHEBI:57287"/>
        <dbReference type="ChEBI" id="CHEBI:77636"/>
        <dbReference type="EC" id="3.1.2.20"/>
    </reaction>
</comment>
<comment type="catalytic activity">
    <reaction evidence="7">
        <text>a medium-chain fatty acyl-CoA + H2O = a medium-chain fatty acid + CoA + H(+)</text>
        <dbReference type="Rhea" id="RHEA:68184"/>
        <dbReference type="ChEBI" id="CHEBI:15377"/>
        <dbReference type="ChEBI" id="CHEBI:15378"/>
        <dbReference type="ChEBI" id="CHEBI:57287"/>
        <dbReference type="ChEBI" id="CHEBI:59558"/>
        <dbReference type="ChEBI" id="CHEBI:90546"/>
    </reaction>
</comment>
<dbReference type="Proteomes" id="UP001200110">
    <property type="component" value="Unassembled WGS sequence"/>
</dbReference>
<protein>
    <recommendedName>
        <fullName evidence="6">Medium/long-chain acyl-CoA thioesterase YigI</fullName>
        <ecNumber evidence="5">3.1.2.20</ecNumber>
    </recommendedName>
</protein>
<evidence type="ECO:0000256" key="4">
    <source>
        <dbReference type="ARBA" id="ARBA00038381"/>
    </source>
</evidence>
<dbReference type="EC" id="3.1.2.20" evidence="5"/>
<accession>A0ABS9IVK3</accession>
<dbReference type="PANTHER" id="PTHR43240:SF20">
    <property type="entry name" value="MEDIUM_LONG-CHAIN ACYL-COA THIOESTERASE YIGI"/>
    <property type="match status" value="1"/>
</dbReference>
<feature type="domain" description="Thioesterase" evidence="8">
    <location>
        <begin position="45"/>
        <end position="113"/>
    </location>
</feature>
<evidence type="ECO:0000313" key="10">
    <source>
        <dbReference type="Proteomes" id="UP001200110"/>
    </source>
</evidence>
<name>A0ABS9IVK3_9ACTN</name>
<keyword evidence="10" id="KW-1185">Reference proteome</keyword>
<proteinExistence type="inferred from homology"/>
<dbReference type="SUPFAM" id="SSF54637">
    <property type="entry name" value="Thioesterase/thiol ester dehydrase-isomerase"/>
    <property type="match status" value="1"/>
</dbReference>
<gene>
    <name evidence="9" type="ORF">L5G33_14060</name>
</gene>
<dbReference type="InterPro" id="IPR029069">
    <property type="entry name" value="HotDog_dom_sf"/>
</dbReference>
<evidence type="ECO:0000256" key="2">
    <source>
        <dbReference type="ARBA" id="ARBA00035880"/>
    </source>
</evidence>
<dbReference type="InterPro" id="IPR006683">
    <property type="entry name" value="Thioestr_dom"/>
</dbReference>
<evidence type="ECO:0000256" key="7">
    <source>
        <dbReference type="ARBA" id="ARBA00048062"/>
    </source>
</evidence>
<dbReference type="CDD" id="cd03443">
    <property type="entry name" value="PaaI_thioesterase"/>
    <property type="match status" value="1"/>
</dbReference>
<reference evidence="9 10" key="1">
    <citation type="submission" date="2022-01" db="EMBL/GenBank/DDBJ databases">
        <authorList>
            <person name="Huang Y."/>
        </authorList>
    </citation>
    <scope>NUCLEOTIDE SEQUENCE [LARGE SCALE GENOMIC DNA]</scope>
    <source>
        <strain evidence="9 10">HY366</strain>
    </source>
</reference>
<organism evidence="9 10">
    <name type="scientific">Gordonia liuliyuniae</name>
    <dbReference type="NCBI Taxonomy" id="2911517"/>
    <lineage>
        <taxon>Bacteria</taxon>
        <taxon>Bacillati</taxon>
        <taxon>Actinomycetota</taxon>
        <taxon>Actinomycetes</taxon>
        <taxon>Mycobacteriales</taxon>
        <taxon>Gordoniaceae</taxon>
        <taxon>Gordonia</taxon>
    </lineage>
</organism>
<dbReference type="InterPro" id="IPR003736">
    <property type="entry name" value="PAAI_dom"/>
</dbReference>
<comment type="similarity">
    <text evidence="4">Belongs to the YigI thioesterase family.</text>
</comment>
<dbReference type="PANTHER" id="PTHR43240">
    <property type="entry name" value="1,4-DIHYDROXY-2-NAPHTHOYL-COA THIOESTERASE 1"/>
    <property type="match status" value="1"/>
</dbReference>
<evidence type="ECO:0000256" key="1">
    <source>
        <dbReference type="ARBA" id="ARBA00022801"/>
    </source>
</evidence>
<keyword evidence="1" id="KW-0378">Hydrolase</keyword>
<evidence type="ECO:0000256" key="3">
    <source>
        <dbReference type="ARBA" id="ARBA00036002"/>
    </source>
</evidence>
<dbReference type="Gene3D" id="3.10.129.10">
    <property type="entry name" value="Hotdog Thioesterase"/>
    <property type="match status" value="1"/>
</dbReference>
<dbReference type="Pfam" id="PF03061">
    <property type="entry name" value="4HBT"/>
    <property type="match status" value="1"/>
</dbReference>
<comment type="catalytic activity">
    <reaction evidence="3">
        <text>a long-chain fatty acyl-CoA + H2O = a long-chain fatty acid + CoA + H(+)</text>
        <dbReference type="Rhea" id="RHEA:67680"/>
        <dbReference type="ChEBI" id="CHEBI:15377"/>
        <dbReference type="ChEBI" id="CHEBI:15378"/>
        <dbReference type="ChEBI" id="CHEBI:57287"/>
        <dbReference type="ChEBI" id="CHEBI:57560"/>
        <dbReference type="ChEBI" id="CHEBI:83139"/>
    </reaction>
</comment>
<comment type="caution">
    <text evidence="9">The sequence shown here is derived from an EMBL/GenBank/DDBJ whole genome shotgun (WGS) entry which is preliminary data.</text>
</comment>
<evidence type="ECO:0000256" key="6">
    <source>
        <dbReference type="ARBA" id="ARBA00040062"/>
    </source>
</evidence>
<evidence type="ECO:0000259" key="8">
    <source>
        <dbReference type="Pfam" id="PF03061"/>
    </source>
</evidence>
<evidence type="ECO:0000256" key="5">
    <source>
        <dbReference type="ARBA" id="ARBA00038894"/>
    </source>
</evidence>
<dbReference type="EMBL" id="JAKKOR010000011">
    <property type="protein sequence ID" value="MCF8589583.1"/>
    <property type="molecule type" value="Genomic_DNA"/>
</dbReference>
<dbReference type="RefSeq" id="WP_236998821.1">
    <property type="nucleotide sequence ID" value="NZ_JAKKOR010000011.1"/>
</dbReference>
<dbReference type="NCBIfam" id="TIGR00369">
    <property type="entry name" value="unchar_dom_1"/>
    <property type="match status" value="1"/>
</dbReference>
<sequence>MEFELARQVLEAQPFSALLDARLASFGDGIAVLEVPVNDRLRQQFGLIHGGVLAYLADNSLTYAAALGLGPNVLTSGFSIDYVSAGRDGAVVRSTAELVHSSRRKATTRCRIEMVDNEGTVKLCAVAQGTVLATEPAS</sequence>